<sequence>MISQEEINRLIDIPGHEAKEFHFEQQGLESILHIVIEKTQSQYRCVCGYTTNTYYDSKYLKVRDLPYGRWKIVYLWFKKYRIECPNCGVKTEVLSWLDPRSRCTKRLADEIALTCRNLRSISDVAREYRMSWDRVKDIDKKAMEKDLNPPDFTGVRVIAVDELSIKKGHKYATRVIDLERRRTLWVSKDRSEESLDEFYKLLGEEGCSKVAAVAIDEHKPYIASTSKNCPQATIVYDEFHILNNYGKVIDKVRNQECLKAGKQKYEVIKGSKYLLLSNRENLDHEKRIRLQEILNLNRRIYKVYVLKDDLKHLWSFSDKGQALEWFKDWYRRARYSRIDPLKKFACGLKEHIDGILAHCTYKINTSVLEGMNNMAKVIKRIAFGFRDTDYFFLKLRAHNFTKTHKQLIPFVSKFEIV</sequence>
<protein>
    <submittedName>
        <fullName evidence="3">ISL3 family transposase</fullName>
    </submittedName>
</protein>
<evidence type="ECO:0000259" key="2">
    <source>
        <dbReference type="Pfam" id="PF13542"/>
    </source>
</evidence>
<gene>
    <name evidence="3" type="ORF">COY52_09160</name>
</gene>
<feature type="domain" description="Transposase IS204/IS1001/IS1096/IS1165 helix-turn-helix" evidence="2">
    <location>
        <begin position="94"/>
        <end position="141"/>
    </location>
</feature>
<evidence type="ECO:0000313" key="4">
    <source>
        <dbReference type="Proteomes" id="UP000229307"/>
    </source>
</evidence>
<dbReference type="PANTHER" id="PTHR33498:SF1">
    <property type="entry name" value="TRANSPOSASE FOR INSERTION SEQUENCE ELEMENT IS1557"/>
    <property type="match status" value="1"/>
</dbReference>
<dbReference type="InterPro" id="IPR002560">
    <property type="entry name" value="Transposase_DDE"/>
</dbReference>
<comment type="caution">
    <text evidence="3">The sequence shown here is derived from an EMBL/GenBank/DDBJ whole genome shotgun (WGS) entry which is preliminary data.</text>
</comment>
<reference evidence="4" key="1">
    <citation type="submission" date="2017-09" db="EMBL/GenBank/DDBJ databases">
        <title>Depth-based differentiation of microbial function through sediment-hosted aquifers and enrichment of novel symbionts in the deep terrestrial subsurface.</title>
        <authorList>
            <person name="Probst A.J."/>
            <person name="Ladd B."/>
            <person name="Jarett J.K."/>
            <person name="Geller-Mcgrath D.E."/>
            <person name="Sieber C.M.K."/>
            <person name="Emerson J.B."/>
            <person name="Anantharaman K."/>
            <person name="Thomas B.C."/>
            <person name="Malmstrom R."/>
            <person name="Stieglmeier M."/>
            <person name="Klingl A."/>
            <person name="Woyke T."/>
            <person name="Ryan C.M."/>
            <person name="Banfield J.F."/>
        </authorList>
    </citation>
    <scope>NUCLEOTIDE SEQUENCE [LARGE SCALE GENOMIC DNA]</scope>
</reference>
<accession>A0A2M7S825</accession>
<proteinExistence type="predicted"/>
<evidence type="ECO:0000259" key="1">
    <source>
        <dbReference type="Pfam" id="PF01610"/>
    </source>
</evidence>
<dbReference type="AlphaFoldDB" id="A0A2M7S825"/>
<feature type="domain" description="Transposase IS204/IS1001/IS1096/IS1165 DDE" evidence="1">
    <location>
        <begin position="158"/>
        <end position="394"/>
    </location>
</feature>
<name>A0A2M7S825_9BACT</name>
<dbReference type="Proteomes" id="UP000229307">
    <property type="component" value="Unassembled WGS sequence"/>
</dbReference>
<dbReference type="NCBIfam" id="NF033550">
    <property type="entry name" value="transpos_ISL3"/>
    <property type="match status" value="1"/>
</dbReference>
<dbReference type="InterPro" id="IPR032877">
    <property type="entry name" value="Transposase_HTH"/>
</dbReference>
<dbReference type="Pfam" id="PF01610">
    <property type="entry name" value="DDE_Tnp_ISL3"/>
    <property type="match status" value="1"/>
</dbReference>
<evidence type="ECO:0000313" key="3">
    <source>
        <dbReference type="EMBL" id="PIZ15676.1"/>
    </source>
</evidence>
<dbReference type="Pfam" id="PF13542">
    <property type="entry name" value="HTH_Tnp_ISL3"/>
    <property type="match status" value="1"/>
</dbReference>
<dbReference type="PANTHER" id="PTHR33498">
    <property type="entry name" value="TRANSPOSASE FOR INSERTION SEQUENCE ELEMENT IS1557"/>
    <property type="match status" value="1"/>
</dbReference>
<dbReference type="InterPro" id="IPR047951">
    <property type="entry name" value="Transpos_ISL3"/>
</dbReference>
<organism evidence="3 4">
    <name type="scientific">Candidatus Desantisbacteria bacterium CG_4_10_14_0_8_um_filter_48_22</name>
    <dbReference type="NCBI Taxonomy" id="1974543"/>
    <lineage>
        <taxon>Bacteria</taxon>
        <taxon>Candidatus Desantisiibacteriota</taxon>
    </lineage>
</organism>
<dbReference type="EMBL" id="PFMR01000243">
    <property type="protein sequence ID" value="PIZ15676.1"/>
    <property type="molecule type" value="Genomic_DNA"/>
</dbReference>